<keyword evidence="3" id="KW-1185">Reference proteome</keyword>
<gene>
    <name evidence="2" type="ORF">O181_065020</name>
</gene>
<evidence type="ECO:0000313" key="3">
    <source>
        <dbReference type="Proteomes" id="UP000765509"/>
    </source>
</evidence>
<organism evidence="2 3">
    <name type="scientific">Austropuccinia psidii MF-1</name>
    <dbReference type="NCBI Taxonomy" id="1389203"/>
    <lineage>
        <taxon>Eukaryota</taxon>
        <taxon>Fungi</taxon>
        <taxon>Dikarya</taxon>
        <taxon>Basidiomycota</taxon>
        <taxon>Pucciniomycotina</taxon>
        <taxon>Pucciniomycetes</taxon>
        <taxon>Pucciniales</taxon>
        <taxon>Sphaerophragmiaceae</taxon>
        <taxon>Austropuccinia</taxon>
    </lineage>
</organism>
<reference evidence="2" key="1">
    <citation type="submission" date="2021-03" db="EMBL/GenBank/DDBJ databases">
        <title>Draft genome sequence of rust myrtle Austropuccinia psidii MF-1, a brazilian biotype.</title>
        <authorList>
            <person name="Quecine M.C."/>
            <person name="Pachon D.M.R."/>
            <person name="Bonatelli M.L."/>
            <person name="Correr F.H."/>
            <person name="Franceschini L.M."/>
            <person name="Leite T.F."/>
            <person name="Margarido G.R.A."/>
            <person name="Almeida C.A."/>
            <person name="Ferrarezi J.A."/>
            <person name="Labate C.A."/>
        </authorList>
    </citation>
    <scope>NUCLEOTIDE SEQUENCE</scope>
    <source>
        <strain evidence="2">MF-1</strain>
    </source>
</reference>
<evidence type="ECO:0000313" key="2">
    <source>
        <dbReference type="EMBL" id="MBW0525305.1"/>
    </source>
</evidence>
<proteinExistence type="predicted"/>
<sequence length="109" mass="12121">MLVMLADKHTRNSHLLSDTSDHTARGVPAQDALVRTPFWSTMIKVFPSGNGHQDPKQANGNNSGQLALYLLVLFLSTPLPRPPSDGHFTPQPELSDYPADEGWQWQEDI</sequence>
<name>A0A9Q3EUA0_9BASI</name>
<dbReference type="Proteomes" id="UP000765509">
    <property type="component" value="Unassembled WGS sequence"/>
</dbReference>
<feature type="region of interest" description="Disordered" evidence="1">
    <location>
        <begin position="81"/>
        <end position="109"/>
    </location>
</feature>
<comment type="caution">
    <text evidence="2">The sequence shown here is derived from an EMBL/GenBank/DDBJ whole genome shotgun (WGS) entry which is preliminary data.</text>
</comment>
<evidence type="ECO:0000256" key="1">
    <source>
        <dbReference type="SAM" id="MobiDB-lite"/>
    </source>
</evidence>
<protein>
    <submittedName>
        <fullName evidence="2">Uncharacterized protein</fullName>
    </submittedName>
</protein>
<dbReference type="EMBL" id="AVOT02031710">
    <property type="protein sequence ID" value="MBW0525305.1"/>
    <property type="molecule type" value="Genomic_DNA"/>
</dbReference>
<dbReference type="AlphaFoldDB" id="A0A9Q3EUA0"/>
<accession>A0A9Q3EUA0</accession>